<dbReference type="OrthoDB" id="5282002at2759"/>
<dbReference type="EMBL" id="AGNL01032991">
    <property type="protein sequence ID" value="EJK55881.1"/>
    <property type="molecule type" value="Genomic_DNA"/>
</dbReference>
<evidence type="ECO:0000313" key="3">
    <source>
        <dbReference type="Proteomes" id="UP000266841"/>
    </source>
</evidence>
<sequence>MAATIVLIPADEGRPLSEVAVDGPLGRDVVSHLRSLARGAGGTASVDASVLIRPASSAPGGERGGEAKEAGGARSDGDGLLAYSVSTAAGGKREEEESRPNVRATRLAMACGRHGLRLRGDVWAARLGGEAGKGGAPPTLLDNVGCRPGDVGDACLLSPDLREEVLGRLRRENGGSAMATAGLDSECASRANEDDGGSRAARRWLGDAAMRAYRDGGSIAALAKAMSRAEEPGGTSSEDDEGSDDDASSTSSDSSSSEGGEGGDSAAAAAEEAGSSLVGRTLCIHCRGPADALCAGCGGVYLHPECKSAGWSHACLCRTWKVYADRRASLSDFASCFSGWQEPLLTSDNFASEAPYRDFLKGLGVLGADTWWSTELDGWSGGDGDGARRVDPARRRDYADGFGLGPGSAGLIPPERRATKDDLARAGLDADGFGLPGDTGPRPGPTDRRVDAGEAAQGARRGHREGAQLRRRLRRAGAAHAPGGPGGDVLGRSGGHAPGRTARGEGRDDVGDEDRDHGEPRRDPGLRHVRVAVVARSGLRRAGRAAGHDPGHERGPVRVRVVEARRGLPPRSPKRRGVLHRQLRQAWRVEGGAKPRGEPVPTAEGHARLLHEPAAIQQRVHTETFTFPSCQSRGWTEKHVKALRL</sequence>
<gene>
    <name evidence="2" type="ORF">THAOC_24326</name>
</gene>
<feature type="region of interest" description="Disordered" evidence="1">
    <location>
        <begin position="224"/>
        <end position="271"/>
    </location>
</feature>
<feature type="compositionally biased region" description="Basic and acidic residues" evidence="1">
    <location>
        <begin position="63"/>
        <end position="77"/>
    </location>
</feature>
<feature type="region of interest" description="Disordered" evidence="1">
    <location>
        <begin position="54"/>
        <end position="79"/>
    </location>
</feature>
<feature type="compositionally biased region" description="Acidic residues" evidence="1">
    <location>
        <begin position="237"/>
        <end position="247"/>
    </location>
</feature>
<feature type="compositionally biased region" description="Low complexity" evidence="1">
    <location>
        <begin position="427"/>
        <end position="441"/>
    </location>
</feature>
<accession>K0S4M4</accession>
<feature type="compositionally biased region" description="Gly residues" evidence="1">
    <location>
        <begin position="483"/>
        <end position="497"/>
    </location>
</feature>
<proteinExistence type="predicted"/>
<dbReference type="eggNOG" id="ENOG502R77P">
    <property type="taxonomic scope" value="Eukaryota"/>
</dbReference>
<feature type="compositionally biased region" description="Low complexity" evidence="1">
    <location>
        <begin position="248"/>
        <end position="271"/>
    </location>
</feature>
<feature type="compositionally biased region" description="Basic and acidic residues" evidence="1">
    <location>
        <begin position="502"/>
        <end position="526"/>
    </location>
</feature>
<evidence type="ECO:0000256" key="1">
    <source>
        <dbReference type="SAM" id="MobiDB-lite"/>
    </source>
</evidence>
<reference evidence="2 3" key="1">
    <citation type="journal article" date="2012" name="Genome Biol.">
        <title>Genome and low-iron response of an oceanic diatom adapted to chronic iron limitation.</title>
        <authorList>
            <person name="Lommer M."/>
            <person name="Specht M."/>
            <person name="Roy A.S."/>
            <person name="Kraemer L."/>
            <person name="Andreson R."/>
            <person name="Gutowska M.A."/>
            <person name="Wolf J."/>
            <person name="Bergner S.V."/>
            <person name="Schilhabel M.B."/>
            <person name="Klostermeier U.C."/>
            <person name="Beiko R.G."/>
            <person name="Rosenstiel P."/>
            <person name="Hippler M."/>
            <person name="Laroche J."/>
        </authorList>
    </citation>
    <scope>NUCLEOTIDE SEQUENCE [LARGE SCALE GENOMIC DNA]</scope>
    <source>
        <strain evidence="2 3">CCMP1005</strain>
    </source>
</reference>
<dbReference type="Proteomes" id="UP000266841">
    <property type="component" value="Unassembled WGS sequence"/>
</dbReference>
<feature type="region of interest" description="Disordered" evidence="1">
    <location>
        <begin position="427"/>
        <end position="528"/>
    </location>
</feature>
<protein>
    <submittedName>
        <fullName evidence="2">Uncharacterized protein</fullName>
    </submittedName>
</protein>
<feature type="region of interest" description="Disordered" evidence="1">
    <location>
        <begin position="180"/>
        <end position="199"/>
    </location>
</feature>
<dbReference type="AlphaFoldDB" id="K0S4M4"/>
<organism evidence="2 3">
    <name type="scientific">Thalassiosira oceanica</name>
    <name type="common">Marine diatom</name>
    <dbReference type="NCBI Taxonomy" id="159749"/>
    <lineage>
        <taxon>Eukaryota</taxon>
        <taxon>Sar</taxon>
        <taxon>Stramenopiles</taxon>
        <taxon>Ochrophyta</taxon>
        <taxon>Bacillariophyta</taxon>
        <taxon>Coscinodiscophyceae</taxon>
        <taxon>Thalassiosirophycidae</taxon>
        <taxon>Thalassiosirales</taxon>
        <taxon>Thalassiosiraceae</taxon>
        <taxon>Thalassiosira</taxon>
    </lineage>
</organism>
<evidence type="ECO:0000313" key="2">
    <source>
        <dbReference type="EMBL" id="EJK55881.1"/>
    </source>
</evidence>
<keyword evidence="3" id="KW-1185">Reference proteome</keyword>
<comment type="caution">
    <text evidence="2">The sequence shown here is derived from an EMBL/GenBank/DDBJ whole genome shotgun (WGS) entry which is preliminary data.</text>
</comment>
<name>K0S4M4_THAOC</name>
<feature type="non-terminal residue" evidence="2">
    <location>
        <position position="645"/>
    </location>
</feature>